<dbReference type="AlphaFoldDB" id="A0A0A8YF44"/>
<organism evidence="1">
    <name type="scientific">Arundo donax</name>
    <name type="common">Giant reed</name>
    <name type="synonym">Donax arundinaceus</name>
    <dbReference type="NCBI Taxonomy" id="35708"/>
    <lineage>
        <taxon>Eukaryota</taxon>
        <taxon>Viridiplantae</taxon>
        <taxon>Streptophyta</taxon>
        <taxon>Embryophyta</taxon>
        <taxon>Tracheophyta</taxon>
        <taxon>Spermatophyta</taxon>
        <taxon>Magnoliopsida</taxon>
        <taxon>Liliopsida</taxon>
        <taxon>Poales</taxon>
        <taxon>Poaceae</taxon>
        <taxon>PACMAD clade</taxon>
        <taxon>Arundinoideae</taxon>
        <taxon>Arundineae</taxon>
        <taxon>Arundo</taxon>
    </lineage>
</organism>
<proteinExistence type="predicted"/>
<reference evidence="1" key="1">
    <citation type="submission" date="2014-09" db="EMBL/GenBank/DDBJ databases">
        <authorList>
            <person name="Magalhaes I.L.F."/>
            <person name="Oliveira U."/>
            <person name="Santos F.R."/>
            <person name="Vidigal T.H.D.A."/>
            <person name="Brescovit A.D."/>
            <person name="Santos A.J."/>
        </authorList>
    </citation>
    <scope>NUCLEOTIDE SEQUENCE</scope>
    <source>
        <tissue evidence="1">Shoot tissue taken approximately 20 cm above the soil surface</tissue>
    </source>
</reference>
<evidence type="ECO:0000313" key="1">
    <source>
        <dbReference type="EMBL" id="JAD23860.1"/>
    </source>
</evidence>
<protein>
    <submittedName>
        <fullName evidence="1">Uncharacterized protein</fullName>
    </submittedName>
</protein>
<sequence length="46" mass="5385">MRTHVESGLSFLRYYCFSLIFTDYGNLNMLADSLPLHHVTHHTKMS</sequence>
<dbReference type="EMBL" id="GBRH01274035">
    <property type="protein sequence ID" value="JAD23860.1"/>
    <property type="molecule type" value="Transcribed_RNA"/>
</dbReference>
<reference evidence="1" key="2">
    <citation type="journal article" date="2015" name="Data Brief">
        <title>Shoot transcriptome of the giant reed, Arundo donax.</title>
        <authorList>
            <person name="Barrero R.A."/>
            <person name="Guerrero F.D."/>
            <person name="Moolhuijzen P."/>
            <person name="Goolsby J.A."/>
            <person name="Tidwell J."/>
            <person name="Bellgard S.E."/>
            <person name="Bellgard M.I."/>
        </authorList>
    </citation>
    <scope>NUCLEOTIDE SEQUENCE</scope>
    <source>
        <tissue evidence="1">Shoot tissue taken approximately 20 cm above the soil surface</tissue>
    </source>
</reference>
<name>A0A0A8YF44_ARUDO</name>
<accession>A0A0A8YF44</accession>